<keyword evidence="3" id="KW-1185">Reference proteome</keyword>
<dbReference type="AlphaFoldDB" id="A0A4C1YCG0"/>
<accession>A0A4C1YCG0</accession>
<dbReference type="Proteomes" id="UP000299102">
    <property type="component" value="Unassembled WGS sequence"/>
</dbReference>
<dbReference type="EMBL" id="BGZK01001155">
    <property type="protein sequence ID" value="GBP72740.1"/>
    <property type="molecule type" value="Genomic_DNA"/>
</dbReference>
<reference evidence="2 3" key="1">
    <citation type="journal article" date="2019" name="Commun. Biol.">
        <title>The bagworm genome reveals a unique fibroin gene that provides high tensile strength.</title>
        <authorList>
            <person name="Kono N."/>
            <person name="Nakamura H."/>
            <person name="Ohtoshi R."/>
            <person name="Tomita M."/>
            <person name="Numata K."/>
            <person name="Arakawa K."/>
        </authorList>
    </citation>
    <scope>NUCLEOTIDE SEQUENCE [LARGE SCALE GENOMIC DNA]</scope>
</reference>
<evidence type="ECO:0000313" key="2">
    <source>
        <dbReference type="EMBL" id="GBP72740.1"/>
    </source>
</evidence>
<name>A0A4C1YCG0_EUMVA</name>
<comment type="caution">
    <text evidence="2">The sequence shown here is derived from an EMBL/GenBank/DDBJ whole genome shotgun (WGS) entry which is preliminary data.</text>
</comment>
<organism evidence="2 3">
    <name type="scientific">Eumeta variegata</name>
    <name type="common">Bagworm moth</name>
    <name type="synonym">Eumeta japonica</name>
    <dbReference type="NCBI Taxonomy" id="151549"/>
    <lineage>
        <taxon>Eukaryota</taxon>
        <taxon>Metazoa</taxon>
        <taxon>Ecdysozoa</taxon>
        <taxon>Arthropoda</taxon>
        <taxon>Hexapoda</taxon>
        <taxon>Insecta</taxon>
        <taxon>Pterygota</taxon>
        <taxon>Neoptera</taxon>
        <taxon>Endopterygota</taxon>
        <taxon>Lepidoptera</taxon>
        <taxon>Glossata</taxon>
        <taxon>Ditrysia</taxon>
        <taxon>Tineoidea</taxon>
        <taxon>Psychidae</taxon>
        <taxon>Oiketicinae</taxon>
        <taxon>Eumeta</taxon>
    </lineage>
</organism>
<evidence type="ECO:0000313" key="3">
    <source>
        <dbReference type="Proteomes" id="UP000299102"/>
    </source>
</evidence>
<proteinExistence type="predicted"/>
<evidence type="ECO:0000256" key="1">
    <source>
        <dbReference type="SAM" id="MobiDB-lite"/>
    </source>
</evidence>
<feature type="region of interest" description="Disordered" evidence="1">
    <location>
        <begin position="67"/>
        <end position="94"/>
    </location>
</feature>
<protein>
    <submittedName>
        <fullName evidence="2">Uncharacterized protein</fullName>
    </submittedName>
</protein>
<sequence>MKRCRRGRARRLRGQTQAALRAYVLPNDCRSTRHRDHHERANEAHWYGHPSQLTDARCDRRRAPTMLLTTRRPPEQHESGILSRTDALGRYRVN</sequence>
<gene>
    <name evidence="2" type="ORF">EVAR_75359_1</name>
</gene>